<protein>
    <submittedName>
        <fullName evidence="1">Uncharacterized protein</fullName>
    </submittedName>
</protein>
<evidence type="ECO:0000313" key="1">
    <source>
        <dbReference type="EMBL" id="OLQ13439.1"/>
    </source>
</evidence>
<comment type="caution">
    <text evidence="1">The sequence shown here is derived from an EMBL/GenBank/DDBJ whole genome shotgun (WGS) entry which is preliminary data.</text>
</comment>
<keyword evidence="2" id="KW-1185">Reference proteome</keyword>
<proteinExistence type="predicted"/>
<sequence length="150" mass="16812">MENGLMPLSALDVIRGWMVLEMSTSFEEQSYGLHAFGKTYDNVLEMIVAIVDVLLTAGRHPDAWSVLLAAHEDGVLNLWQVLVLLQWLWLLLVQCFCRGRLFINFVPGIIWSSSLDKAFTVFMVFHVCSAFQELGICLLVSAPGCTFSRA</sequence>
<evidence type="ECO:0000313" key="2">
    <source>
        <dbReference type="Proteomes" id="UP000186817"/>
    </source>
</evidence>
<accession>A0A1Q9F1B4</accession>
<dbReference type="AlphaFoldDB" id="A0A1Q9F1B4"/>
<dbReference type="EMBL" id="LSRX01000028">
    <property type="protein sequence ID" value="OLQ13439.1"/>
    <property type="molecule type" value="Genomic_DNA"/>
</dbReference>
<reference evidence="1 2" key="1">
    <citation type="submission" date="2016-02" db="EMBL/GenBank/DDBJ databases">
        <title>Genome analysis of coral dinoflagellate symbionts highlights evolutionary adaptations to a symbiotic lifestyle.</title>
        <authorList>
            <person name="Aranda M."/>
            <person name="Li Y."/>
            <person name="Liew Y.J."/>
            <person name="Baumgarten S."/>
            <person name="Simakov O."/>
            <person name="Wilson M."/>
            <person name="Piel J."/>
            <person name="Ashoor H."/>
            <person name="Bougouffa S."/>
            <person name="Bajic V.B."/>
            <person name="Ryu T."/>
            <person name="Ravasi T."/>
            <person name="Bayer T."/>
            <person name="Micklem G."/>
            <person name="Kim H."/>
            <person name="Bhak J."/>
            <person name="Lajeunesse T.C."/>
            <person name="Voolstra C.R."/>
        </authorList>
    </citation>
    <scope>NUCLEOTIDE SEQUENCE [LARGE SCALE GENOMIC DNA]</scope>
    <source>
        <strain evidence="1 2">CCMP2467</strain>
    </source>
</reference>
<dbReference type="Proteomes" id="UP000186817">
    <property type="component" value="Unassembled WGS sequence"/>
</dbReference>
<name>A0A1Q9F1B4_SYMMI</name>
<organism evidence="1 2">
    <name type="scientific">Symbiodinium microadriaticum</name>
    <name type="common">Dinoflagellate</name>
    <name type="synonym">Zooxanthella microadriatica</name>
    <dbReference type="NCBI Taxonomy" id="2951"/>
    <lineage>
        <taxon>Eukaryota</taxon>
        <taxon>Sar</taxon>
        <taxon>Alveolata</taxon>
        <taxon>Dinophyceae</taxon>
        <taxon>Suessiales</taxon>
        <taxon>Symbiodiniaceae</taxon>
        <taxon>Symbiodinium</taxon>
    </lineage>
</organism>
<gene>
    <name evidence="1" type="ORF">AK812_SmicGene2577</name>
</gene>